<keyword evidence="2" id="KW-1185">Reference proteome</keyword>
<evidence type="ECO:0000313" key="2">
    <source>
        <dbReference type="Proteomes" id="UP000789920"/>
    </source>
</evidence>
<proteinExistence type="predicted"/>
<gene>
    <name evidence="1" type="ORF">RPERSI_LOCUS5234</name>
</gene>
<reference evidence="1" key="1">
    <citation type="submission" date="2021-06" db="EMBL/GenBank/DDBJ databases">
        <authorList>
            <person name="Kallberg Y."/>
            <person name="Tangrot J."/>
            <person name="Rosling A."/>
        </authorList>
    </citation>
    <scope>NUCLEOTIDE SEQUENCE</scope>
    <source>
        <strain evidence="1">MA461A</strain>
    </source>
</reference>
<dbReference type="Proteomes" id="UP000789920">
    <property type="component" value="Unassembled WGS sequence"/>
</dbReference>
<sequence length="93" mass="10495">MYKKPRSGQEITTFINRRNNGRQVNDALAAALSASAVGNKQEDAVDPRGGQIKRSHILEDLSEQISPEFHKFLIDIYGREPSEVRQIFNALKL</sequence>
<accession>A0ACA9MED1</accession>
<feature type="non-terminal residue" evidence="1">
    <location>
        <position position="93"/>
    </location>
</feature>
<organism evidence="1 2">
    <name type="scientific">Racocetra persica</name>
    <dbReference type="NCBI Taxonomy" id="160502"/>
    <lineage>
        <taxon>Eukaryota</taxon>
        <taxon>Fungi</taxon>
        <taxon>Fungi incertae sedis</taxon>
        <taxon>Mucoromycota</taxon>
        <taxon>Glomeromycotina</taxon>
        <taxon>Glomeromycetes</taxon>
        <taxon>Diversisporales</taxon>
        <taxon>Gigasporaceae</taxon>
        <taxon>Racocetra</taxon>
    </lineage>
</organism>
<protein>
    <submittedName>
        <fullName evidence="1">21939_t:CDS:1</fullName>
    </submittedName>
</protein>
<dbReference type="EMBL" id="CAJVQC010007721">
    <property type="protein sequence ID" value="CAG8583177.1"/>
    <property type="molecule type" value="Genomic_DNA"/>
</dbReference>
<name>A0ACA9MED1_9GLOM</name>
<comment type="caution">
    <text evidence="1">The sequence shown here is derived from an EMBL/GenBank/DDBJ whole genome shotgun (WGS) entry which is preliminary data.</text>
</comment>
<evidence type="ECO:0000313" key="1">
    <source>
        <dbReference type="EMBL" id="CAG8583177.1"/>
    </source>
</evidence>